<sequence length="249" mass="27029">VLDDPVNPSADQSICVGILTSNHHHLPNHVTSAVTALPIFHCHQSPPLPSTTTPSSPHAPSAAVASTSTRPGMQPTWLNSGPKRADRSKRIDKTRTNSCEWELLSLWTENLKNTDAEGNIIVPKMLGNLMMVLIKTLIETKDLLQEVRDATRSGTGPKTQIPATLLTKPNTWANIAARNTPAICVVERATTTLRSPLSNKLINQFKPAQLIIYAPAGKMPFKGCKPKEVTEAITKALVMIDAKLDGEQI</sequence>
<organism evidence="2 3">
    <name type="scientific">Cronartium quercuum f. sp. fusiforme G11</name>
    <dbReference type="NCBI Taxonomy" id="708437"/>
    <lineage>
        <taxon>Eukaryota</taxon>
        <taxon>Fungi</taxon>
        <taxon>Dikarya</taxon>
        <taxon>Basidiomycota</taxon>
        <taxon>Pucciniomycotina</taxon>
        <taxon>Pucciniomycetes</taxon>
        <taxon>Pucciniales</taxon>
        <taxon>Coleosporiaceae</taxon>
        <taxon>Cronartium</taxon>
    </lineage>
</organism>
<evidence type="ECO:0000313" key="3">
    <source>
        <dbReference type="Proteomes" id="UP000886653"/>
    </source>
</evidence>
<gene>
    <name evidence="2" type="ORF">CROQUDRAFT_91340</name>
</gene>
<feature type="non-terminal residue" evidence="2">
    <location>
        <position position="1"/>
    </location>
</feature>
<feature type="region of interest" description="Disordered" evidence="1">
    <location>
        <begin position="45"/>
        <end position="92"/>
    </location>
</feature>
<reference evidence="2" key="1">
    <citation type="submission" date="2013-11" db="EMBL/GenBank/DDBJ databases">
        <title>Genome sequence of the fusiform rust pathogen reveals effectors for host alternation and coevolution with pine.</title>
        <authorList>
            <consortium name="DOE Joint Genome Institute"/>
            <person name="Smith K."/>
            <person name="Pendleton A."/>
            <person name="Kubisiak T."/>
            <person name="Anderson C."/>
            <person name="Salamov A."/>
            <person name="Aerts A."/>
            <person name="Riley R."/>
            <person name="Clum A."/>
            <person name="Lindquist E."/>
            <person name="Ence D."/>
            <person name="Campbell M."/>
            <person name="Kronenberg Z."/>
            <person name="Feau N."/>
            <person name="Dhillon B."/>
            <person name="Hamelin R."/>
            <person name="Burleigh J."/>
            <person name="Smith J."/>
            <person name="Yandell M."/>
            <person name="Nelson C."/>
            <person name="Grigoriev I."/>
            <person name="Davis J."/>
        </authorList>
    </citation>
    <scope>NUCLEOTIDE SEQUENCE</scope>
    <source>
        <strain evidence="2">G11</strain>
    </source>
</reference>
<dbReference type="EMBL" id="MU167246">
    <property type="protein sequence ID" value="KAG0147619.1"/>
    <property type="molecule type" value="Genomic_DNA"/>
</dbReference>
<dbReference type="AlphaFoldDB" id="A0A9P6NNZ1"/>
<accession>A0A9P6NNZ1</accession>
<feature type="compositionally biased region" description="Basic and acidic residues" evidence="1">
    <location>
        <begin position="83"/>
        <end position="92"/>
    </location>
</feature>
<keyword evidence="3" id="KW-1185">Reference proteome</keyword>
<proteinExistence type="predicted"/>
<evidence type="ECO:0000313" key="2">
    <source>
        <dbReference type="EMBL" id="KAG0147619.1"/>
    </source>
</evidence>
<comment type="caution">
    <text evidence="2">The sequence shown here is derived from an EMBL/GenBank/DDBJ whole genome shotgun (WGS) entry which is preliminary data.</text>
</comment>
<dbReference type="Proteomes" id="UP000886653">
    <property type="component" value="Unassembled WGS sequence"/>
</dbReference>
<evidence type="ECO:0000256" key="1">
    <source>
        <dbReference type="SAM" id="MobiDB-lite"/>
    </source>
</evidence>
<feature type="compositionally biased region" description="Low complexity" evidence="1">
    <location>
        <begin position="50"/>
        <end position="71"/>
    </location>
</feature>
<name>A0A9P6NNZ1_9BASI</name>
<protein>
    <submittedName>
        <fullName evidence="2">Uncharacterized protein</fullName>
    </submittedName>
</protein>